<reference evidence="2" key="1">
    <citation type="journal article" date="2013" name="Environ. Microbiol.">
        <title>Microbiota from the distal guts of lean and obese adolescents exhibit partial functional redundancy besides clear differences in community structure.</title>
        <authorList>
            <person name="Ferrer M."/>
            <person name="Ruiz A."/>
            <person name="Lanza F."/>
            <person name="Haange S.B."/>
            <person name="Oberbach A."/>
            <person name="Till H."/>
            <person name="Bargiela R."/>
            <person name="Campoy C."/>
            <person name="Segura M.T."/>
            <person name="Richter M."/>
            <person name="von Bergen M."/>
            <person name="Seifert J."/>
            <person name="Suarez A."/>
        </authorList>
    </citation>
    <scope>NUCLEOTIDE SEQUENCE</scope>
</reference>
<dbReference type="InterPro" id="IPR028098">
    <property type="entry name" value="Glyco_trans_4-like_N"/>
</dbReference>
<dbReference type="Gene3D" id="3.40.50.2000">
    <property type="entry name" value="Glycogen Phosphorylase B"/>
    <property type="match status" value="1"/>
</dbReference>
<dbReference type="SUPFAM" id="SSF53756">
    <property type="entry name" value="UDP-Glycosyltransferase/glycogen phosphorylase"/>
    <property type="match status" value="1"/>
</dbReference>
<accession>K1TBQ9</accession>
<protein>
    <submittedName>
        <fullName evidence="2">Glycosyltransferase, group 1 family protein</fullName>
    </submittedName>
</protein>
<dbReference type="GO" id="GO:0016740">
    <property type="term" value="F:transferase activity"/>
    <property type="evidence" value="ECO:0007669"/>
    <property type="project" value="UniProtKB-KW"/>
</dbReference>
<dbReference type="Pfam" id="PF13439">
    <property type="entry name" value="Glyco_transf_4"/>
    <property type="match status" value="1"/>
</dbReference>
<dbReference type="AlphaFoldDB" id="K1TBQ9"/>
<gene>
    <name evidence="2" type="ORF">LEA_10609</name>
</gene>
<evidence type="ECO:0000259" key="1">
    <source>
        <dbReference type="Pfam" id="PF13439"/>
    </source>
</evidence>
<keyword evidence="2" id="KW-0808">Transferase</keyword>
<sequence length="163" mass="18076">MIFADGAAALGIPTMVLGKGFLANLGALKRIIRDGEYDLVHCHGALANVTGALLRRHLHVPVISTVHSDYRLDYLGRPFARAVYGTLNTWALHQLDYRVCVSDPIRQRLIDRGFEPNRLFSIYNGLDFSHVVPKTDRAAYFAQFGYTVHEGDVIAGIAARLDP</sequence>
<proteinExistence type="predicted"/>
<dbReference type="EMBL" id="AJWY01007131">
    <property type="protein sequence ID" value="EKC64904.1"/>
    <property type="molecule type" value="Genomic_DNA"/>
</dbReference>
<evidence type="ECO:0000313" key="2">
    <source>
        <dbReference type="EMBL" id="EKC64904.1"/>
    </source>
</evidence>
<name>K1TBQ9_9ZZZZ</name>
<comment type="caution">
    <text evidence="2">The sequence shown here is derived from an EMBL/GenBank/DDBJ whole genome shotgun (WGS) entry which is preliminary data.</text>
</comment>
<feature type="domain" description="Glycosyltransferase subfamily 4-like N-terminal" evidence="1">
    <location>
        <begin position="19"/>
        <end position="128"/>
    </location>
</feature>
<feature type="non-terminal residue" evidence="2">
    <location>
        <position position="163"/>
    </location>
</feature>
<organism evidence="2">
    <name type="scientific">human gut metagenome</name>
    <dbReference type="NCBI Taxonomy" id="408170"/>
    <lineage>
        <taxon>unclassified sequences</taxon>
        <taxon>metagenomes</taxon>
        <taxon>organismal metagenomes</taxon>
    </lineage>
</organism>